<dbReference type="eggNOG" id="ENOG502THYD">
    <property type="taxonomic scope" value="Eukaryota"/>
</dbReference>
<gene>
    <name evidence="2" type="ORF">CRE_02226</name>
    <name evidence="3" type="ORF">GCK72_005529</name>
</gene>
<dbReference type="HOGENOM" id="CLU_1035270_0_0_1"/>
<evidence type="ECO:0000313" key="3">
    <source>
        <dbReference type="EMBL" id="KAF1765577.1"/>
    </source>
</evidence>
<reference evidence="3 5" key="2">
    <citation type="submission" date="2019-12" db="EMBL/GenBank/DDBJ databases">
        <title>Chromosome-level assembly of the Caenorhabditis remanei genome.</title>
        <authorList>
            <person name="Teterina A.A."/>
            <person name="Willis J.H."/>
            <person name="Phillips P.C."/>
        </authorList>
    </citation>
    <scope>NUCLEOTIDE SEQUENCE [LARGE SCALE GENOMIC DNA]</scope>
    <source>
        <strain evidence="3 5">PX506</strain>
        <tissue evidence="3">Whole organism</tissue>
    </source>
</reference>
<evidence type="ECO:0000256" key="1">
    <source>
        <dbReference type="SAM" id="MobiDB-lite"/>
    </source>
</evidence>
<proteinExistence type="predicted"/>
<dbReference type="Proteomes" id="UP000008281">
    <property type="component" value="Unassembled WGS sequence"/>
</dbReference>
<name>E3LFS5_CAERE</name>
<feature type="compositionally biased region" description="Basic and acidic residues" evidence="1">
    <location>
        <begin position="258"/>
        <end position="269"/>
    </location>
</feature>
<dbReference type="FunCoup" id="E3LFS5">
    <property type="interactions" value="313"/>
</dbReference>
<accession>E3LFS5</accession>
<dbReference type="Proteomes" id="UP000483820">
    <property type="component" value="Chromosome II"/>
</dbReference>
<evidence type="ECO:0000313" key="5">
    <source>
        <dbReference type="Proteomes" id="UP000483820"/>
    </source>
</evidence>
<evidence type="ECO:0000313" key="4">
    <source>
        <dbReference type="Proteomes" id="UP000008281"/>
    </source>
</evidence>
<evidence type="ECO:0000313" key="2">
    <source>
        <dbReference type="EMBL" id="EFO86121.1"/>
    </source>
</evidence>
<dbReference type="GeneID" id="9822558"/>
<sequence length="269" mass="31251">MTSKTKEETTQTSVEKDSSELEDTNFAGITLTKDQFKLLDSFRDEVNSAINYMCLMGVVTDGFEKFFLSGMSYHKDPKTEIQNSGWRYMAAYLRETKFLKSNQTEATMLGSIHEKLGCIEEEHFYDFFYVEHDSSVFVTSRNHLEDIKKVNYSVEKLLRICNRRRKKVERAMILRDLRAQCGKLSDTVVKLDMKLLQLSNLQRFVKNSGSFHCSHFQHGLSLIQDTILMRCDVIKEEFKKGQQEKNRSTKSKSQGKSKSVDRTVKDLKK</sequence>
<dbReference type="KEGG" id="crq:GCK72_005529"/>
<dbReference type="EMBL" id="DS268408">
    <property type="protein sequence ID" value="EFO86121.1"/>
    <property type="molecule type" value="Genomic_DNA"/>
</dbReference>
<feature type="region of interest" description="Disordered" evidence="1">
    <location>
        <begin position="239"/>
        <end position="269"/>
    </location>
</feature>
<dbReference type="CTD" id="9822558"/>
<dbReference type="AlphaFoldDB" id="E3LFS5"/>
<keyword evidence="4" id="KW-1185">Reference proteome</keyword>
<reference evidence="2" key="1">
    <citation type="submission" date="2007-07" db="EMBL/GenBank/DDBJ databases">
        <title>PCAP assembly of the Caenorhabditis remanei genome.</title>
        <authorList>
            <consortium name="The Caenorhabditis remanei Sequencing Consortium"/>
            <person name="Wilson R.K."/>
        </authorList>
    </citation>
    <scope>NUCLEOTIDE SEQUENCE [LARGE SCALE GENOMIC DNA]</scope>
    <source>
        <strain evidence="2">PB4641</strain>
    </source>
</reference>
<organism evidence="4">
    <name type="scientific">Caenorhabditis remanei</name>
    <name type="common">Caenorhabditis vulgaris</name>
    <dbReference type="NCBI Taxonomy" id="31234"/>
    <lineage>
        <taxon>Eukaryota</taxon>
        <taxon>Metazoa</taxon>
        <taxon>Ecdysozoa</taxon>
        <taxon>Nematoda</taxon>
        <taxon>Chromadorea</taxon>
        <taxon>Rhabditida</taxon>
        <taxon>Rhabditina</taxon>
        <taxon>Rhabditomorpha</taxon>
        <taxon>Rhabditoidea</taxon>
        <taxon>Rhabditidae</taxon>
        <taxon>Peloderinae</taxon>
        <taxon>Caenorhabditis</taxon>
    </lineage>
</organism>
<dbReference type="EMBL" id="WUAV01000002">
    <property type="protein sequence ID" value="KAF1765577.1"/>
    <property type="molecule type" value="Genomic_DNA"/>
</dbReference>
<dbReference type="OrthoDB" id="5812564at2759"/>
<dbReference type="RefSeq" id="XP_003117255.1">
    <property type="nucleotide sequence ID" value="XM_003117207.1"/>
</dbReference>
<dbReference type="InParanoid" id="E3LFS5"/>
<protein>
    <submittedName>
        <fullName evidence="2">Uncharacterized protein</fullName>
    </submittedName>
</protein>